<comment type="caution">
    <text evidence="2">The sequence shown here is derived from an EMBL/GenBank/DDBJ whole genome shotgun (WGS) entry which is preliminary data.</text>
</comment>
<proteinExistence type="predicted"/>
<dbReference type="OrthoDB" id="4760831at2759"/>
<gene>
    <name evidence="2" type="ORF">BCON_0011g00490</name>
</gene>
<sequence>MDRSVRGSDFTRRAFEYMAATSQNSTTRKPGPKSFTAALIWALKELVQSKPGKRFSTQELIRKIYRAPNFPETQAPRLTERGPIGPLRKIVLVPLDQQSKSGVRGENSTGQTDEIKETLNLRFVFNGRITNKIVRELAKDLTILISGGDFVASTVLWDGINTSSSTKKRFRDAVSHVIVQNHERNRNKSSTQNVDGVQSSPFTPVTPTIQQELSISSEDCVDYIPNPQRSLPSPSPEIAIKEGGRSGGDGDSDLSKKRKREESTIHDLGAVDAISNSSLTPRQTQQKKRHSGDRKV</sequence>
<reference evidence="2 3" key="1">
    <citation type="submission" date="2017-12" db="EMBL/GenBank/DDBJ databases">
        <title>Comparative genomics of Botrytis spp.</title>
        <authorList>
            <person name="Valero-Jimenez C.A."/>
            <person name="Tapia P."/>
            <person name="Veloso J."/>
            <person name="Silva-Moreno E."/>
            <person name="Staats M."/>
            <person name="Valdes J.H."/>
            <person name="Van Kan J.A.L."/>
        </authorList>
    </citation>
    <scope>NUCLEOTIDE SEQUENCE [LARGE SCALE GENOMIC DNA]</scope>
    <source>
        <strain evidence="2 3">MUCL11595</strain>
    </source>
</reference>
<feature type="compositionally biased region" description="Polar residues" evidence="1">
    <location>
        <begin position="274"/>
        <end position="284"/>
    </location>
</feature>
<feature type="compositionally biased region" description="Polar residues" evidence="1">
    <location>
        <begin position="188"/>
        <end position="205"/>
    </location>
</feature>
<evidence type="ECO:0000256" key="1">
    <source>
        <dbReference type="SAM" id="MobiDB-lite"/>
    </source>
</evidence>
<feature type="compositionally biased region" description="Basic residues" evidence="1">
    <location>
        <begin position="285"/>
        <end position="296"/>
    </location>
</feature>
<feature type="region of interest" description="Disordered" evidence="1">
    <location>
        <begin position="181"/>
        <end position="205"/>
    </location>
</feature>
<keyword evidence="3" id="KW-1185">Reference proteome</keyword>
<organism evidence="2 3">
    <name type="scientific">Botryotinia convoluta</name>
    <dbReference type="NCBI Taxonomy" id="54673"/>
    <lineage>
        <taxon>Eukaryota</taxon>
        <taxon>Fungi</taxon>
        <taxon>Dikarya</taxon>
        <taxon>Ascomycota</taxon>
        <taxon>Pezizomycotina</taxon>
        <taxon>Leotiomycetes</taxon>
        <taxon>Helotiales</taxon>
        <taxon>Sclerotiniaceae</taxon>
        <taxon>Botryotinia</taxon>
    </lineage>
</organism>
<dbReference type="Proteomes" id="UP000297527">
    <property type="component" value="Unassembled WGS sequence"/>
</dbReference>
<dbReference type="EMBL" id="PQXN01000011">
    <property type="protein sequence ID" value="TGO63707.1"/>
    <property type="molecule type" value="Genomic_DNA"/>
</dbReference>
<evidence type="ECO:0000313" key="2">
    <source>
        <dbReference type="EMBL" id="TGO63707.1"/>
    </source>
</evidence>
<protein>
    <submittedName>
        <fullName evidence="2">Uncharacterized protein</fullName>
    </submittedName>
</protein>
<evidence type="ECO:0000313" key="3">
    <source>
        <dbReference type="Proteomes" id="UP000297527"/>
    </source>
</evidence>
<name>A0A4Z1J4A7_9HELO</name>
<feature type="region of interest" description="Disordered" evidence="1">
    <location>
        <begin position="222"/>
        <end position="296"/>
    </location>
</feature>
<accession>A0A4Z1J4A7</accession>
<dbReference type="AlphaFoldDB" id="A0A4Z1J4A7"/>